<dbReference type="InterPro" id="IPR029063">
    <property type="entry name" value="SAM-dependent_MTases_sf"/>
</dbReference>
<dbReference type="Gene3D" id="3.40.50.150">
    <property type="entry name" value="Vaccinia Virus protein VP39"/>
    <property type="match status" value="1"/>
</dbReference>
<evidence type="ECO:0000313" key="2">
    <source>
        <dbReference type="Proteomes" id="UP001320119"/>
    </source>
</evidence>
<evidence type="ECO:0008006" key="3">
    <source>
        <dbReference type="Google" id="ProtNLM"/>
    </source>
</evidence>
<dbReference type="CDD" id="cd02440">
    <property type="entry name" value="AdoMet_MTases"/>
    <property type="match status" value="1"/>
</dbReference>
<dbReference type="Proteomes" id="UP001320119">
    <property type="component" value="Chromosome"/>
</dbReference>
<dbReference type="RefSeq" id="WP_236982246.1">
    <property type="nucleotide sequence ID" value="NZ_AP023086.1"/>
</dbReference>
<dbReference type="KEGG" id="marq:MARGE09_P2312"/>
<dbReference type="AlphaFoldDB" id="A0AAN1WIB2"/>
<sequence>MQIYREQGLPRTVNQGFYHPGLASVSAAIQAIPRARVLDLGAPSAASFQYFKDQNCHIRFENLNEFLTKAIADKLTWNSADFMHALDRYLLLLNGDDQFDVILAWDIFCYLDPASIDYLSRRLARHASAGAKLHMVRYWGNVYPCAPCDYYMVDDCYVVNTFESSEKRHLQKLPAIKTLQTLMADFSLSEFHVNEANMHSAIMDAVFVCLRDSSKSKPCDSSAPTKANVAVSSIDYAGYKKSAVARNKSHARARSLQPATVGKDELYGYHKSPALEGLLSLRLHKNARVLDLGSYNKANESTYRHYTPHIHFANLPALMAARSARYSTLLEAAPVLEGLLLSQHWKFDVILGWDVLARYSSETITDIMAFIKPHIHANTHMHLLQYVGDDRRHILSRCNLLTEDDVELIKGVDGELHPRHSIFELICAMGYGSIEQSYLFAKGMHENYHEYVVALNGD</sequence>
<dbReference type="SUPFAM" id="SSF53335">
    <property type="entry name" value="S-adenosyl-L-methionine-dependent methyltransferases"/>
    <property type="match status" value="1"/>
</dbReference>
<evidence type="ECO:0000313" key="1">
    <source>
        <dbReference type="EMBL" id="BCD98111.1"/>
    </source>
</evidence>
<proteinExistence type="predicted"/>
<reference evidence="1 2" key="1">
    <citation type="journal article" date="2022" name="IScience">
        <title>An ultrasensitive nanofiber-based assay for enzymatic hydrolysis and deep-sea microbial degradation of cellulose.</title>
        <authorList>
            <person name="Tsudome M."/>
            <person name="Tachioka M."/>
            <person name="Miyazaki M."/>
            <person name="Uchimura K."/>
            <person name="Tsuda M."/>
            <person name="Takaki Y."/>
            <person name="Deguchi S."/>
        </authorList>
    </citation>
    <scope>NUCLEOTIDE SEQUENCE [LARGE SCALE GENOMIC DNA]</scope>
    <source>
        <strain evidence="1 2">GE09</strain>
    </source>
</reference>
<dbReference type="EMBL" id="AP023086">
    <property type="protein sequence ID" value="BCD98111.1"/>
    <property type="molecule type" value="Genomic_DNA"/>
</dbReference>
<organism evidence="1 2">
    <name type="scientific">Marinagarivorans cellulosilyticus</name>
    <dbReference type="NCBI Taxonomy" id="2721545"/>
    <lineage>
        <taxon>Bacteria</taxon>
        <taxon>Pseudomonadati</taxon>
        <taxon>Pseudomonadota</taxon>
        <taxon>Gammaproteobacteria</taxon>
        <taxon>Cellvibrionales</taxon>
        <taxon>Cellvibrionaceae</taxon>
        <taxon>Marinagarivorans</taxon>
    </lineage>
</organism>
<name>A0AAN1WIB2_9GAMM</name>
<protein>
    <recommendedName>
        <fullName evidence="3">Methyltransferase domain-containing protein</fullName>
    </recommendedName>
</protein>
<keyword evidence="2" id="KW-1185">Reference proteome</keyword>
<gene>
    <name evidence="1" type="ORF">MARGE09_P2312</name>
</gene>
<accession>A0AAN1WIB2</accession>